<sequence>MPSTPSPPPAASPMKRPRPLPPGEGPLPLSPHSGEPIAQASSNWLNVCSILKTMVPHYVGLLSYKELDLTTEKITNELQLIKEVLSDACDTIIAALDSIEAPPSDGDEPPLTPPSLPAKVKPCAQTLYTVKAAYDKAQKPHSSSCHSATPPRPAGTRPPGP</sequence>
<feature type="non-terminal residue" evidence="2">
    <location>
        <position position="161"/>
    </location>
</feature>
<comment type="caution">
    <text evidence="2">The sequence shown here is derived from an EMBL/GenBank/DDBJ whole genome shotgun (WGS) entry which is preliminary data.</text>
</comment>
<feature type="region of interest" description="Disordered" evidence="1">
    <location>
        <begin position="99"/>
        <end position="119"/>
    </location>
</feature>
<feature type="region of interest" description="Disordered" evidence="1">
    <location>
        <begin position="139"/>
        <end position="161"/>
    </location>
</feature>
<feature type="compositionally biased region" description="Pro residues" evidence="1">
    <location>
        <begin position="150"/>
        <end position="161"/>
    </location>
</feature>
<name>A0A0A1UHN4_9AGAM</name>
<proteinExistence type="predicted"/>
<feature type="compositionally biased region" description="Pro residues" evidence="1">
    <location>
        <begin position="1"/>
        <end position="11"/>
    </location>
</feature>
<dbReference type="Proteomes" id="UP000030108">
    <property type="component" value="Unassembled WGS sequence"/>
</dbReference>
<feature type="region of interest" description="Disordered" evidence="1">
    <location>
        <begin position="1"/>
        <end position="35"/>
    </location>
</feature>
<feature type="compositionally biased region" description="Pro residues" evidence="1">
    <location>
        <begin position="19"/>
        <end position="29"/>
    </location>
</feature>
<reference evidence="3" key="1">
    <citation type="journal article" date="2014" name="Genome Announc.">
        <title>Draft genome sequence of the plant-pathogenic soil fungus Rhizoctonia solani anastomosis group 3 strain Rhs1AP.</title>
        <authorList>
            <person name="Cubeta M.A."/>
            <person name="Thomas E."/>
            <person name="Dean R.A."/>
            <person name="Jabaji S."/>
            <person name="Neate S.M."/>
            <person name="Tavantzis S."/>
            <person name="Toda T."/>
            <person name="Vilgalys R."/>
            <person name="Bharathan N."/>
            <person name="Fedorova-Abrams N."/>
            <person name="Pakala S.B."/>
            <person name="Pakala S.M."/>
            <person name="Zafar N."/>
            <person name="Joardar V."/>
            <person name="Losada L."/>
            <person name="Nierman W.C."/>
        </authorList>
    </citation>
    <scope>NUCLEOTIDE SEQUENCE [LARGE SCALE GENOMIC DNA]</scope>
    <source>
        <strain evidence="3">AG-3</strain>
    </source>
</reference>
<organism evidence="2 3">
    <name type="scientific">Rhizoctonia solani AG-3 Rhs1AP</name>
    <dbReference type="NCBI Taxonomy" id="1086054"/>
    <lineage>
        <taxon>Eukaryota</taxon>
        <taxon>Fungi</taxon>
        <taxon>Dikarya</taxon>
        <taxon>Basidiomycota</taxon>
        <taxon>Agaricomycotina</taxon>
        <taxon>Agaricomycetes</taxon>
        <taxon>Cantharellales</taxon>
        <taxon>Ceratobasidiaceae</taxon>
        <taxon>Rhizoctonia</taxon>
    </lineage>
</organism>
<dbReference type="EMBL" id="JATN01000321">
    <property type="protein sequence ID" value="EUC58292.1"/>
    <property type="molecule type" value="Genomic_DNA"/>
</dbReference>
<evidence type="ECO:0000256" key="1">
    <source>
        <dbReference type="SAM" id="MobiDB-lite"/>
    </source>
</evidence>
<protein>
    <submittedName>
        <fullName evidence="2">Uncharacterized protein</fullName>
    </submittedName>
</protein>
<evidence type="ECO:0000313" key="3">
    <source>
        <dbReference type="Proteomes" id="UP000030108"/>
    </source>
</evidence>
<dbReference type="AlphaFoldDB" id="A0A0A1UHN4"/>
<evidence type="ECO:0000313" key="2">
    <source>
        <dbReference type="EMBL" id="EUC58292.1"/>
    </source>
</evidence>
<accession>A0A0A1UHN4</accession>
<gene>
    <name evidence="2" type="ORF">RSOL_247460</name>
</gene>